<dbReference type="PANTHER" id="PTHR23149">
    <property type="entry name" value="G PATCH DOMAIN CONTAINING PROTEIN"/>
    <property type="match status" value="1"/>
</dbReference>
<dbReference type="AlphaFoldDB" id="A0AAD9RRR0"/>
<evidence type="ECO:0000256" key="2">
    <source>
        <dbReference type="SAM" id="MobiDB-lite"/>
    </source>
</evidence>
<feature type="compositionally biased region" description="Basic residues" evidence="2">
    <location>
        <begin position="314"/>
        <end position="325"/>
    </location>
</feature>
<dbReference type="EMBL" id="JAIFRP010000026">
    <property type="protein sequence ID" value="KAK2584712.1"/>
    <property type="molecule type" value="Genomic_DNA"/>
</dbReference>
<dbReference type="GO" id="GO:0005730">
    <property type="term" value="C:nucleolus"/>
    <property type="evidence" value="ECO:0007669"/>
    <property type="project" value="TreeGrafter"/>
</dbReference>
<dbReference type="SMART" id="SM00443">
    <property type="entry name" value="G_patch"/>
    <property type="match status" value="1"/>
</dbReference>
<feature type="region of interest" description="Disordered" evidence="2">
    <location>
        <begin position="299"/>
        <end position="369"/>
    </location>
</feature>
<protein>
    <recommendedName>
        <fullName evidence="1">G patch domain-containing protein 4</fullName>
    </recommendedName>
</protein>
<name>A0AAD9RRR0_9HYME</name>
<keyword evidence="5" id="KW-1185">Reference proteome</keyword>
<feature type="domain" description="G-patch" evidence="3">
    <location>
        <begin position="1"/>
        <end position="47"/>
    </location>
</feature>
<accession>A0AAD9RRR0</accession>
<evidence type="ECO:0000313" key="5">
    <source>
        <dbReference type="Proteomes" id="UP001258017"/>
    </source>
</evidence>
<feature type="compositionally biased region" description="Polar residues" evidence="2">
    <location>
        <begin position="505"/>
        <end position="515"/>
    </location>
</feature>
<reference evidence="4" key="1">
    <citation type="submission" date="2021-08" db="EMBL/GenBank/DDBJ databases">
        <authorList>
            <person name="Misof B."/>
            <person name="Oliver O."/>
            <person name="Podsiadlowski L."/>
            <person name="Donath A."/>
            <person name="Peters R."/>
            <person name="Mayer C."/>
            <person name="Rust J."/>
            <person name="Gunkel S."/>
            <person name="Lesny P."/>
            <person name="Martin S."/>
            <person name="Oeyen J.P."/>
            <person name="Petersen M."/>
            <person name="Panagiotis P."/>
            <person name="Wilbrandt J."/>
            <person name="Tanja T."/>
        </authorList>
    </citation>
    <scope>NUCLEOTIDE SEQUENCE</scope>
    <source>
        <strain evidence="4">GBR_01_08_01A</strain>
        <tissue evidence="4">Thorax + abdomen</tissue>
    </source>
</reference>
<organism evidence="4 5">
    <name type="scientific">Odynerus spinipes</name>
    <dbReference type="NCBI Taxonomy" id="1348599"/>
    <lineage>
        <taxon>Eukaryota</taxon>
        <taxon>Metazoa</taxon>
        <taxon>Ecdysozoa</taxon>
        <taxon>Arthropoda</taxon>
        <taxon>Hexapoda</taxon>
        <taxon>Insecta</taxon>
        <taxon>Pterygota</taxon>
        <taxon>Neoptera</taxon>
        <taxon>Endopterygota</taxon>
        <taxon>Hymenoptera</taxon>
        <taxon>Apocrita</taxon>
        <taxon>Aculeata</taxon>
        <taxon>Vespoidea</taxon>
        <taxon>Vespidae</taxon>
        <taxon>Eumeninae</taxon>
        <taxon>Odynerus</taxon>
    </lineage>
</organism>
<reference evidence="4" key="2">
    <citation type="journal article" date="2023" name="Commun. Biol.">
        <title>Intrasexual cuticular hydrocarbon dimorphism in a wasp sheds light on hydrocarbon biosynthesis genes in Hymenoptera.</title>
        <authorList>
            <person name="Moris V.C."/>
            <person name="Podsiadlowski L."/>
            <person name="Martin S."/>
            <person name="Oeyen J.P."/>
            <person name="Donath A."/>
            <person name="Petersen M."/>
            <person name="Wilbrandt J."/>
            <person name="Misof B."/>
            <person name="Liedtke D."/>
            <person name="Thamm M."/>
            <person name="Scheiner R."/>
            <person name="Schmitt T."/>
            <person name="Niehuis O."/>
        </authorList>
    </citation>
    <scope>NUCLEOTIDE SEQUENCE</scope>
    <source>
        <strain evidence="4">GBR_01_08_01A</strain>
    </source>
</reference>
<gene>
    <name evidence="4" type="ORF">KPH14_007045</name>
</gene>
<sequence>MANFAKAQLLKYGWTEGKGLGKNENGITEALKPKLKFNTEGLGHKSLEEVNWWESAYNNAVKNVSISSENDEVAISVTDKNASSIMEKNLKGNQSSQEQYNSFRKTCMLQDEKLIMLKNTNEKEEEEEKPINKIPLLTDDELFKACGGRTAHKGARHGLSLNGKLERIARQEQKLLGLMSNLGTKEITNKSTSKIKENAIDSENEVDNNANAIAAINPPCNEEDGFVKTKTDLKKEKKRIRHLAHLLHTSCNIDENNSSLIATINKKSNLKRKRSKDRETKINIGITDDNILPTVTIREDHSMPLSTNSISEKKSKKRKKHNKRSIVKEDNNIGTHDCKTSCRDSIHNSSFQLKKKRRQNQENGEISSEAIDGDFSSKKLKCQRKIIKLMEKMSFGNSEDEHIKNEKSSSDTDLITLENTFSSKEALRLNRRTLKKKKYLHKKNKKKVDLERHICDIVTVCSQKKLDSVTENLMSADIIEDVSTKLKRSKKHAKKQKKLKRKTESNNGIENRTDI</sequence>
<dbReference type="InterPro" id="IPR000467">
    <property type="entry name" value="G_patch_dom"/>
</dbReference>
<evidence type="ECO:0000313" key="4">
    <source>
        <dbReference type="EMBL" id="KAK2584712.1"/>
    </source>
</evidence>
<feature type="compositionally biased region" description="Basic residues" evidence="2">
    <location>
        <begin position="487"/>
        <end position="501"/>
    </location>
</feature>
<feature type="compositionally biased region" description="Basic and acidic residues" evidence="2">
    <location>
        <begin position="326"/>
        <end position="346"/>
    </location>
</feature>
<dbReference type="PANTHER" id="PTHR23149:SF9">
    <property type="entry name" value="G PATCH DOMAIN-CONTAINING PROTEIN 4"/>
    <property type="match status" value="1"/>
</dbReference>
<proteinExistence type="predicted"/>
<evidence type="ECO:0000259" key="3">
    <source>
        <dbReference type="PROSITE" id="PS50174"/>
    </source>
</evidence>
<dbReference type="Proteomes" id="UP001258017">
    <property type="component" value="Unassembled WGS sequence"/>
</dbReference>
<dbReference type="InterPro" id="IPR050656">
    <property type="entry name" value="PINX1"/>
</dbReference>
<comment type="caution">
    <text evidence="4">The sequence shown here is derived from an EMBL/GenBank/DDBJ whole genome shotgun (WGS) entry which is preliminary data.</text>
</comment>
<dbReference type="PROSITE" id="PS50174">
    <property type="entry name" value="G_PATCH"/>
    <property type="match status" value="1"/>
</dbReference>
<dbReference type="GO" id="GO:0003676">
    <property type="term" value="F:nucleic acid binding"/>
    <property type="evidence" value="ECO:0007669"/>
    <property type="project" value="InterPro"/>
</dbReference>
<dbReference type="Pfam" id="PF01585">
    <property type="entry name" value="G-patch"/>
    <property type="match status" value="1"/>
</dbReference>
<feature type="region of interest" description="Disordered" evidence="2">
    <location>
        <begin position="487"/>
        <end position="515"/>
    </location>
</feature>
<evidence type="ECO:0000256" key="1">
    <source>
        <dbReference type="ARBA" id="ARBA00040365"/>
    </source>
</evidence>